<proteinExistence type="predicted"/>
<evidence type="ECO:0000256" key="4">
    <source>
        <dbReference type="ARBA" id="ARBA00023242"/>
    </source>
</evidence>
<evidence type="ECO:0000313" key="7">
    <source>
        <dbReference type="Proteomes" id="UP000447434"/>
    </source>
</evidence>
<dbReference type="InterPro" id="IPR011598">
    <property type="entry name" value="bHLH_dom"/>
</dbReference>
<dbReference type="Gene3D" id="4.10.280.10">
    <property type="entry name" value="Helix-loop-helix DNA-binding domain"/>
    <property type="match status" value="1"/>
</dbReference>
<evidence type="ECO:0000256" key="2">
    <source>
        <dbReference type="ARBA" id="ARBA00023015"/>
    </source>
</evidence>
<reference evidence="7" key="1">
    <citation type="journal article" date="2020" name="Nat. Commun.">
        <title>Genome sequence of the cluster root forming white lupin.</title>
        <authorList>
            <person name="Hufnagel B."/>
            <person name="Marques A."/>
            <person name="Soriano A."/>
            <person name="Marques L."/>
            <person name="Divol F."/>
            <person name="Doumas P."/>
            <person name="Sallet E."/>
            <person name="Mancinotti D."/>
            <person name="Carrere S."/>
            <person name="Marande W."/>
            <person name="Arribat S."/>
            <person name="Keller J."/>
            <person name="Huneau C."/>
            <person name="Blein T."/>
            <person name="Aime D."/>
            <person name="Laguerre M."/>
            <person name="Taylor J."/>
            <person name="Schubert V."/>
            <person name="Nelson M."/>
            <person name="Geu-Flores F."/>
            <person name="Crespi M."/>
            <person name="Gallardo-Guerrero K."/>
            <person name="Delaux P.-M."/>
            <person name="Salse J."/>
            <person name="Berges H."/>
            <person name="Guyot R."/>
            <person name="Gouzy J."/>
            <person name="Peret B."/>
        </authorList>
    </citation>
    <scope>NUCLEOTIDE SEQUENCE [LARGE SCALE GENOMIC DNA]</scope>
    <source>
        <strain evidence="7">cv. Amiga</strain>
    </source>
</reference>
<dbReference type="AlphaFoldDB" id="A0A6A4NJA6"/>
<dbReference type="GO" id="GO:0010017">
    <property type="term" value="P:red or far-red light signaling pathway"/>
    <property type="evidence" value="ECO:0007669"/>
    <property type="project" value="UniProtKB-ARBA"/>
</dbReference>
<evidence type="ECO:0000256" key="1">
    <source>
        <dbReference type="ARBA" id="ARBA00004123"/>
    </source>
</evidence>
<dbReference type="Proteomes" id="UP000447434">
    <property type="component" value="Chromosome 18"/>
</dbReference>
<dbReference type="Pfam" id="PF00010">
    <property type="entry name" value="HLH"/>
    <property type="match status" value="1"/>
</dbReference>
<protein>
    <submittedName>
        <fullName evidence="6">Putative transcription factor bHLH family</fullName>
    </submittedName>
</protein>
<name>A0A6A4NJA6_LUPAL</name>
<dbReference type="GO" id="GO:0046983">
    <property type="term" value="F:protein dimerization activity"/>
    <property type="evidence" value="ECO:0007669"/>
    <property type="project" value="InterPro"/>
</dbReference>
<dbReference type="PANTHER" id="PTHR46807">
    <property type="entry name" value="TRANSCRIPTION FACTOR PIF3"/>
    <property type="match status" value="1"/>
</dbReference>
<keyword evidence="7" id="KW-1185">Reference proteome</keyword>
<dbReference type="PANTHER" id="PTHR46807:SF5">
    <property type="entry name" value="HELIX LOOP HELIX DNA-BINDING DOMAIN PROTEIN"/>
    <property type="match status" value="1"/>
</dbReference>
<keyword evidence="2" id="KW-0805">Transcription regulation</keyword>
<feature type="compositionally biased region" description="Polar residues" evidence="5">
    <location>
        <begin position="1"/>
        <end position="15"/>
    </location>
</feature>
<accession>A0A6A4NJA6</accession>
<keyword evidence="3" id="KW-0804">Transcription</keyword>
<dbReference type="OrthoDB" id="10352534at2759"/>
<dbReference type="InterPro" id="IPR044273">
    <property type="entry name" value="PIF3-like"/>
</dbReference>
<gene>
    <name evidence="6" type="ORF">Lalb_Chr18g0046361</name>
</gene>
<sequence>MNEKILSSTHQGITRSSSSHKISSFGNDFLELGCENGKIVVKGGSSNITQHNPSCNIEYSTINTSHKDESTYTTKTTKLNKLCSLLNNHFLPQTNDQNDLKSSQNNKSFNNLEEEKKSINDEFLHSSSSLKKPEMVHSSHQAPESNSKKLKYLKNCDQRKVKVNNFSNFLVPKVFLKSNKPIRNETFAKLEKIEVAKGSKGLKGLFHDQETSLTDNKSNDPISLVVVARSDEKTPLHDENSEAVAIVRAKGKAKSNLCDEPLFSSSPVWSLEASNDPKFCIMKHEDSDDESTYCSSDNDEETEDVVVKETTAQKGNNVKRKRNEETYNLCEKKHSDIMNKKMHILKELIPNCNKVDKASLLDDAINYVKSLKLQLEIMSMGNGLCMQQMMLPQLMGTGMGFRPNTTINPWTPHQLPIPPLSNIKDNNTIFHNMFGSFSNQMLQIPSIPHHVPNFMPMMIGNNSLMPNTTPTNMLKHFPNSSLTTLDVSDLHAKSELCGTNQAPFNHTPSYYPFYNATNKEDNK</sequence>
<evidence type="ECO:0000256" key="3">
    <source>
        <dbReference type="ARBA" id="ARBA00023163"/>
    </source>
</evidence>
<dbReference type="SMART" id="SM00353">
    <property type="entry name" value="HLH"/>
    <property type="match status" value="1"/>
</dbReference>
<dbReference type="PROSITE" id="PS50888">
    <property type="entry name" value="BHLH"/>
    <property type="match status" value="1"/>
</dbReference>
<feature type="region of interest" description="Disordered" evidence="5">
    <location>
        <begin position="1"/>
        <end position="21"/>
    </location>
</feature>
<organism evidence="6 7">
    <name type="scientific">Lupinus albus</name>
    <name type="common">White lupine</name>
    <name type="synonym">Lupinus termis</name>
    <dbReference type="NCBI Taxonomy" id="3870"/>
    <lineage>
        <taxon>Eukaryota</taxon>
        <taxon>Viridiplantae</taxon>
        <taxon>Streptophyta</taxon>
        <taxon>Embryophyta</taxon>
        <taxon>Tracheophyta</taxon>
        <taxon>Spermatophyta</taxon>
        <taxon>Magnoliopsida</taxon>
        <taxon>eudicotyledons</taxon>
        <taxon>Gunneridae</taxon>
        <taxon>Pentapetalae</taxon>
        <taxon>rosids</taxon>
        <taxon>fabids</taxon>
        <taxon>Fabales</taxon>
        <taxon>Fabaceae</taxon>
        <taxon>Papilionoideae</taxon>
        <taxon>50 kb inversion clade</taxon>
        <taxon>genistoids sensu lato</taxon>
        <taxon>core genistoids</taxon>
        <taxon>Genisteae</taxon>
        <taxon>Lupinus</taxon>
    </lineage>
</organism>
<evidence type="ECO:0000313" key="6">
    <source>
        <dbReference type="EMBL" id="KAE9593746.1"/>
    </source>
</evidence>
<dbReference type="SUPFAM" id="SSF47459">
    <property type="entry name" value="HLH, helix-loop-helix DNA-binding domain"/>
    <property type="match status" value="1"/>
</dbReference>
<comment type="caution">
    <text evidence="6">The sequence shown here is derived from an EMBL/GenBank/DDBJ whole genome shotgun (WGS) entry which is preliminary data.</text>
</comment>
<evidence type="ECO:0000256" key="5">
    <source>
        <dbReference type="SAM" id="MobiDB-lite"/>
    </source>
</evidence>
<comment type="subcellular location">
    <subcellularLocation>
        <location evidence="1">Nucleus</location>
    </subcellularLocation>
</comment>
<dbReference type="GO" id="GO:0005634">
    <property type="term" value="C:nucleus"/>
    <property type="evidence" value="ECO:0007669"/>
    <property type="project" value="UniProtKB-SubCell"/>
</dbReference>
<dbReference type="EMBL" id="WOCE01000018">
    <property type="protein sequence ID" value="KAE9593746.1"/>
    <property type="molecule type" value="Genomic_DNA"/>
</dbReference>
<keyword evidence="4" id="KW-0539">Nucleus</keyword>
<dbReference type="InterPro" id="IPR036638">
    <property type="entry name" value="HLH_DNA-bd_sf"/>
</dbReference>
<dbReference type="GO" id="GO:0003700">
    <property type="term" value="F:DNA-binding transcription factor activity"/>
    <property type="evidence" value="ECO:0007669"/>
    <property type="project" value="InterPro"/>
</dbReference>
<feature type="region of interest" description="Disordered" evidence="5">
    <location>
        <begin position="129"/>
        <end position="149"/>
    </location>
</feature>